<dbReference type="Proteomes" id="UP000067448">
    <property type="component" value="Unassembled WGS sequence"/>
</dbReference>
<name>A0A100JTH7_STRSC</name>
<proteinExistence type="predicted"/>
<comment type="caution">
    <text evidence="1">The sequence shown here is derived from an EMBL/GenBank/DDBJ whole genome shotgun (WGS) entry which is preliminary data.</text>
</comment>
<evidence type="ECO:0000313" key="2">
    <source>
        <dbReference type="Proteomes" id="UP000067448"/>
    </source>
</evidence>
<reference evidence="2" key="1">
    <citation type="submission" date="2015-11" db="EMBL/GenBank/DDBJ databases">
        <authorList>
            <consortium name="Cross-ministerial Strategic Innovation Promotion Program (SIP) consortium"/>
            <person name="Tomihama T."/>
            <person name="Ikenaga M."/>
            <person name="Sakai M."/>
            <person name="Okubo T."/>
            <person name="Ikeda S."/>
        </authorList>
    </citation>
    <scope>NUCLEOTIDE SEQUENCE [LARGE SCALE GENOMIC DNA]</scope>
    <source>
        <strain evidence="2">S58</strain>
    </source>
</reference>
<sequence length="50" mass="5109">MLGLSSGIGDLAGGYLGARLQPLLPETALRILPDTLAAGIGALYAVQMLR</sequence>
<protein>
    <submittedName>
        <fullName evidence="1">Uncharacterized protein</fullName>
    </submittedName>
</protein>
<gene>
    <name evidence="1" type="ORF">SsS58_05776</name>
</gene>
<dbReference type="EMBL" id="BCMM01000030">
    <property type="protein sequence ID" value="GAQ65367.1"/>
    <property type="molecule type" value="Genomic_DNA"/>
</dbReference>
<organism evidence="1 2">
    <name type="scientific">Streptomyces scabiei</name>
    <dbReference type="NCBI Taxonomy" id="1930"/>
    <lineage>
        <taxon>Bacteria</taxon>
        <taxon>Bacillati</taxon>
        <taxon>Actinomycetota</taxon>
        <taxon>Actinomycetes</taxon>
        <taxon>Kitasatosporales</taxon>
        <taxon>Streptomycetaceae</taxon>
        <taxon>Streptomyces</taxon>
    </lineage>
</organism>
<accession>A0A100JTH7</accession>
<dbReference type="AlphaFoldDB" id="A0A100JTH7"/>
<evidence type="ECO:0000313" key="1">
    <source>
        <dbReference type="EMBL" id="GAQ65367.1"/>
    </source>
</evidence>
<reference evidence="1 2" key="2">
    <citation type="journal article" date="2016" name="Genome Announc.">
        <title>Draft Genome Sequences of Streptomyces scabiei S58, Streptomyces turgidiscabies T45, and Streptomyces acidiscabies a10, the Pathogens of Potato Common Scab, Isolated in Japan.</title>
        <authorList>
            <person name="Tomihama T."/>
            <person name="Nishi Y."/>
            <person name="Sakai M."/>
            <person name="Ikenaga M."/>
            <person name="Okubo T."/>
            <person name="Ikeda S."/>
        </authorList>
    </citation>
    <scope>NUCLEOTIDE SEQUENCE [LARGE SCALE GENOMIC DNA]</scope>
    <source>
        <strain evidence="1 2">S58</strain>
    </source>
</reference>
<reference evidence="2" key="3">
    <citation type="submission" date="2016-02" db="EMBL/GenBank/DDBJ databases">
        <title>Draft genome of pathogenic Streptomyces sp. in Japan.</title>
        <authorList>
            <person name="Tomihama T."/>
            <person name="Ikenaga M."/>
            <person name="Sakai M."/>
            <person name="Okubo T."/>
            <person name="Ikeda S."/>
        </authorList>
    </citation>
    <scope>NUCLEOTIDE SEQUENCE [LARGE SCALE GENOMIC DNA]</scope>
    <source>
        <strain evidence="2">S58</strain>
    </source>
</reference>